<dbReference type="Proteomes" id="UP000253426">
    <property type="component" value="Unassembled WGS sequence"/>
</dbReference>
<dbReference type="PANTHER" id="PTHR36442">
    <property type="entry name" value="CYCLIC-DI-AMP PHOSPHODIESTERASE PGPH"/>
    <property type="match status" value="1"/>
</dbReference>
<keyword evidence="2" id="KW-0472">Membrane</keyword>
<dbReference type="Pfam" id="PF07698">
    <property type="entry name" value="7TM-7TMR_HD"/>
    <property type="match status" value="1"/>
</dbReference>
<dbReference type="InterPro" id="IPR003607">
    <property type="entry name" value="HD/PDEase_dom"/>
</dbReference>
<keyword evidence="2" id="KW-0812">Transmembrane</keyword>
<dbReference type="InterPro" id="IPR052722">
    <property type="entry name" value="PgpH_phosphodiesterase"/>
</dbReference>
<evidence type="ECO:0000256" key="2">
    <source>
        <dbReference type="SAM" id="Phobius"/>
    </source>
</evidence>
<protein>
    <recommendedName>
        <fullName evidence="3">HD/PDEase domain-containing protein</fullName>
    </recommendedName>
</protein>
<dbReference type="InterPro" id="IPR006674">
    <property type="entry name" value="HD_domain"/>
</dbReference>
<keyword evidence="2" id="KW-1133">Transmembrane helix</keyword>
<keyword evidence="5" id="KW-1185">Reference proteome</keyword>
<dbReference type="NCBIfam" id="TIGR00277">
    <property type="entry name" value="HDIG"/>
    <property type="match status" value="1"/>
</dbReference>
<evidence type="ECO:0000259" key="3">
    <source>
        <dbReference type="SMART" id="SM00471"/>
    </source>
</evidence>
<dbReference type="SUPFAM" id="SSF109604">
    <property type="entry name" value="HD-domain/PDEase-like"/>
    <property type="match status" value="1"/>
</dbReference>
<dbReference type="EMBL" id="QNRR01000016">
    <property type="protein sequence ID" value="RBP36600.1"/>
    <property type="molecule type" value="Genomic_DNA"/>
</dbReference>
<reference evidence="4 5" key="1">
    <citation type="submission" date="2018-06" db="EMBL/GenBank/DDBJ databases">
        <title>Genomic Encyclopedia of Type Strains, Phase IV (KMG-IV): sequencing the most valuable type-strain genomes for metagenomic binning, comparative biology and taxonomic classification.</title>
        <authorList>
            <person name="Goeker M."/>
        </authorList>
    </citation>
    <scope>NUCLEOTIDE SEQUENCE [LARGE SCALE GENOMIC DNA]</scope>
    <source>
        <strain evidence="4 5">DSM 25532</strain>
    </source>
</reference>
<evidence type="ECO:0000313" key="4">
    <source>
        <dbReference type="EMBL" id="RBP36600.1"/>
    </source>
</evidence>
<dbReference type="Gene3D" id="1.10.3210.10">
    <property type="entry name" value="Hypothetical protein af1432"/>
    <property type="match status" value="1"/>
</dbReference>
<name>A0A366H3P5_9BACT</name>
<dbReference type="OrthoDB" id="9806952at2"/>
<feature type="transmembrane region" description="Helical" evidence="2">
    <location>
        <begin position="229"/>
        <end position="253"/>
    </location>
</feature>
<feature type="compositionally biased region" description="Basic and acidic residues" evidence="1">
    <location>
        <begin position="505"/>
        <end position="532"/>
    </location>
</feature>
<feature type="domain" description="HD/PDEase" evidence="3">
    <location>
        <begin position="282"/>
        <end position="454"/>
    </location>
</feature>
<feature type="transmembrane region" description="Helical" evidence="2">
    <location>
        <begin position="38"/>
        <end position="58"/>
    </location>
</feature>
<feature type="region of interest" description="Disordered" evidence="1">
    <location>
        <begin position="503"/>
        <end position="552"/>
    </location>
</feature>
<feature type="transmembrane region" description="Helical" evidence="2">
    <location>
        <begin position="172"/>
        <end position="190"/>
    </location>
</feature>
<feature type="transmembrane region" description="Helical" evidence="2">
    <location>
        <begin position="202"/>
        <end position="223"/>
    </location>
</feature>
<dbReference type="CDD" id="cd00077">
    <property type="entry name" value="HDc"/>
    <property type="match status" value="1"/>
</dbReference>
<feature type="transmembrane region" description="Helical" evidence="2">
    <location>
        <begin position="64"/>
        <end position="86"/>
    </location>
</feature>
<feature type="transmembrane region" description="Helical" evidence="2">
    <location>
        <begin position="128"/>
        <end position="145"/>
    </location>
</feature>
<dbReference type="PANTHER" id="PTHR36442:SF1">
    <property type="entry name" value="CYCLIC-DI-AMP PHOSPHODIESTERASE PGPH"/>
    <property type="match status" value="1"/>
</dbReference>
<dbReference type="AlphaFoldDB" id="A0A366H3P5"/>
<dbReference type="RefSeq" id="WP_113961836.1">
    <property type="nucleotide sequence ID" value="NZ_QNRR01000016.1"/>
</dbReference>
<gene>
    <name evidence="4" type="ORF">DES53_11639</name>
</gene>
<dbReference type="Pfam" id="PF01966">
    <property type="entry name" value="HD"/>
    <property type="match status" value="1"/>
</dbReference>
<sequence>MFDFIKRSRLTRQGLSCGKTRRKHLDSEVWEVLRENPIVGIAIFAAGFLVTTPLLGALAENLPAAAGVSPVFIAAVFLTAVLHWAFGFPDHLRTNGTALLMLSALGLHLALVGAVLSYAHHRTWTPDYAIFLVPHALAPMILCMLGGRRLGFFGALYAAILGAPLVPSPSVLSFIAAAMAIGFFGVFVTRKVRRRSRLLTSGVYLGLFATGMMIVFGQMPMAVTKGREAITMAAPLFCGILSVMVAGAVLPAFESLFHRTTAISWLELGDLNHPLMKRLSMEAPGTYHHSLVVANLAEAAAESIGANATMCRVCSYFHDIGKLTKPEYFIENMDPENNPHDDLTARMSALVLIAHVKDGVDIAIKHSLNSAIIDVIEQHHGNSLVYYFYRRALEQKKEALKLVEEDKARQDDVPDVSEDGFRYPGPRPQTKESAIISLADAVESASRTLSKPTPNRVEQLVDDIVRNRLLDHQLDECDLTLAELNEVKASFVKTVMSMMHSRIKYPKETQDKTRDEEVRKQARDLERPSEHGHSHHGGAPSGKVPVRNSTAA</sequence>
<proteinExistence type="predicted"/>
<evidence type="ECO:0000256" key="1">
    <source>
        <dbReference type="SAM" id="MobiDB-lite"/>
    </source>
</evidence>
<organism evidence="4 5">
    <name type="scientific">Roseimicrobium gellanilyticum</name>
    <dbReference type="NCBI Taxonomy" id="748857"/>
    <lineage>
        <taxon>Bacteria</taxon>
        <taxon>Pseudomonadati</taxon>
        <taxon>Verrucomicrobiota</taxon>
        <taxon>Verrucomicrobiia</taxon>
        <taxon>Verrucomicrobiales</taxon>
        <taxon>Verrucomicrobiaceae</taxon>
        <taxon>Roseimicrobium</taxon>
    </lineage>
</organism>
<feature type="transmembrane region" description="Helical" evidence="2">
    <location>
        <begin position="98"/>
        <end position="116"/>
    </location>
</feature>
<dbReference type="SMART" id="SM00471">
    <property type="entry name" value="HDc"/>
    <property type="match status" value="1"/>
</dbReference>
<comment type="caution">
    <text evidence="4">The sequence shown here is derived from an EMBL/GenBank/DDBJ whole genome shotgun (WGS) entry which is preliminary data.</text>
</comment>
<accession>A0A366H3P5</accession>
<evidence type="ECO:0000313" key="5">
    <source>
        <dbReference type="Proteomes" id="UP000253426"/>
    </source>
</evidence>
<dbReference type="InterPro" id="IPR011621">
    <property type="entry name" value="Metal-dep_PHydrolase_7TM_intra"/>
</dbReference>
<dbReference type="InterPro" id="IPR006675">
    <property type="entry name" value="HDIG_dom"/>
</dbReference>